<evidence type="ECO:0000313" key="2">
    <source>
        <dbReference type="Proteomes" id="UP001279734"/>
    </source>
</evidence>
<comment type="caution">
    <text evidence="1">The sequence shown here is derived from an EMBL/GenBank/DDBJ whole genome shotgun (WGS) entry which is preliminary data.</text>
</comment>
<accession>A0AAD3T8P1</accession>
<gene>
    <name evidence="1" type="ORF">Nepgr_026690</name>
</gene>
<reference evidence="1" key="1">
    <citation type="submission" date="2023-05" db="EMBL/GenBank/DDBJ databases">
        <title>Nepenthes gracilis genome sequencing.</title>
        <authorList>
            <person name="Fukushima K."/>
        </authorList>
    </citation>
    <scope>NUCLEOTIDE SEQUENCE</scope>
    <source>
        <strain evidence="1">SING2019-196</strain>
    </source>
</reference>
<keyword evidence="2" id="KW-1185">Reference proteome</keyword>
<dbReference type="Proteomes" id="UP001279734">
    <property type="component" value="Unassembled WGS sequence"/>
</dbReference>
<evidence type="ECO:0000313" key="1">
    <source>
        <dbReference type="EMBL" id="GMH24847.1"/>
    </source>
</evidence>
<dbReference type="AlphaFoldDB" id="A0AAD3T8P1"/>
<sequence>MTSFLTSTLTLSLLEARSSRLYPLFLASQLEIMLITPMEVQFIGGSLDSSLEAMGPLPKPFRNSVRCLRWIKSYISFWRVDSLLYCAPETGESDSTSFGFLPLGSLTFWATSKAFHP</sequence>
<name>A0AAD3T8P1_NEPGR</name>
<dbReference type="EMBL" id="BSYO01000028">
    <property type="protein sequence ID" value="GMH24847.1"/>
    <property type="molecule type" value="Genomic_DNA"/>
</dbReference>
<organism evidence="1 2">
    <name type="scientific">Nepenthes gracilis</name>
    <name type="common">Slender pitcher plant</name>
    <dbReference type="NCBI Taxonomy" id="150966"/>
    <lineage>
        <taxon>Eukaryota</taxon>
        <taxon>Viridiplantae</taxon>
        <taxon>Streptophyta</taxon>
        <taxon>Embryophyta</taxon>
        <taxon>Tracheophyta</taxon>
        <taxon>Spermatophyta</taxon>
        <taxon>Magnoliopsida</taxon>
        <taxon>eudicotyledons</taxon>
        <taxon>Gunneridae</taxon>
        <taxon>Pentapetalae</taxon>
        <taxon>Caryophyllales</taxon>
        <taxon>Nepenthaceae</taxon>
        <taxon>Nepenthes</taxon>
    </lineage>
</organism>
<proteinExistence type="predicted"/>
<protein>
    <submittedName>
        <fullName evidence="1">Uncharacterized protein</fullName>
    </submittedName>
</protein>